<name>A0ABY5YZ87_9ACTN</name>
<evidence type="ECO:0000256" key="1">
    <source>
        <dbReference type="ARBA" id="ARBA00010982"/>
    </source>
</evidence>
<dbReference type="PANTHER" id="PTHR18919:SF134">
    <property type="entry name" value="BETA-KETOACYL COA THIOLASE FADA3-RELATED"/>
    <property type="match status" value="1"/>
</dbReference>
<dbReference type="Proteomes" id="UP001058271">
    <property type="component" value="Chromosome"/>
</dbReference>
<dbReference type="CDD" id="cd00751">
    <property type="entry name" value="thiolase"/>
    <property type="match status" value="1"/>
</dbReference>
<dbReference type="PANTHER" id="PTHR18919">
    <property type="entry name" value="ACETYL-COA C-ACYLTRANSFERASE"/>
    <property type="match status" value="1"/>
</dbReference>
<dbReference type="PROSITE" id="PS00737">
    <property type="entry name" value="THIOLASE_2"/>
    <property type="match status" value="1"/>
</dbReference>
<reference evidence="7" key="1">
    <citation type="submission" date="2021-04" db="EMBL/GenBank/DDBJ databases">
        <title>Biosynthetic gene clusters of Dactylosporangioum roseum.</title>
        <authorList>
            <person name="Hartkoorn R.C."/>
            <person name="Beaudoing E."/>
            <person name="Hot D."/>
            <person name="Moureu S."/>
        </authorList>
    </citation>
    <scope>NUCLEOTIDE SEQUENCE</scope>
    <source>
        <strain evidence="7">NRRL B-16295</strain>
    </source>
</reference>
<organism evidence="7 8">
    <name type="scientific">Dactylosporangium roseum</name>
    <dbReference type="NCBI Taxonomy" id="47989"/>
    <lineage>
        <taxon>Bacteria</taxon>
        <taxon>Bacillati</taxon>
        <taxon>Actinomycetota</taxon>
        <taxon>Actinomycetes</taxon>
        <taxon>Micromonosporales</taxon>
        <taxon>Micromonosporaceae</taxon>
        <taxon>Dactylosporangium</taxon>
    </lineage>
</organism>
<accession>A0ABY5YZ87</accession>
<dbReference type="InterPro" id="IPR016039">
    <property type="entry name" value="Thiolase-like"/>
</dbReference>
<proteinExistence type="inferred from homology"/>
<dbReference type="InterPro" id="IPR020613">
    <property type="entry name" value="Thiolase_CS"/>
</dbReference>
<dbReference type="Gene3D" id="3.40.47.10">
    <property type="match status" value="1"/>
</dbReference>
<evidence type="ECO:0000259" key="6">
    <source>
        <dbReference type="Pfam" id="PF02803"/>
    </source>
</evidence>
<dbReference type="SUPFAM" id="SSF53901">
    <property type="entry name" value="Thiolase-like"/>
    <property type="match status" value="2"/>
</dbReference>
<feature type="domain" description="Thiolase C-terminal" evidence="6">
    <location>
        <begin position="269"/>
        <end position="387"/>
    </location>
</feature>
<dbReference type="Pfam" id="PF02803">
    <property type="entry name" value="Thiolase_C"/>
    <property type="match status" value="1"/>
</dbReference>
<feature type="domain" description="Thiolase N-terminal" evidence="5">
    <location>
        <begin position="7"/>
        <end position="253"/>
    </location>
</feature>
<dbReference type="Pfam" id="PF00108">
    <property type="entry name" value="Thiolase_N"/>
    <property type="match status" value="1"/>
</dbReference>
<protein>
    <submittedName>
        <fullName evidence="7">Thiolase family protein</fullName>
    </submittedName>
</protein>
<dbReference type="InterPro" id="IPR020617">
    <property type="entry name" value="Thiolase_C"/>
</dbReference>
<keyword evidence="8" id="KW-1185">Reference proteome</keyword>
<dbReference type="EMBL" id="CP073721">
    <property type="protein sequence ID" value="UWZ34699.1"/>
    <property type="molecule type" value="Genomic_DNA"/>
</dbReference>
<dbReference type="NCBIfam" id="TIGR01930">
    <property type="entry name" value="AcCoA-C-Actrans"/>
    <property type="match status" value="1"/>
</dbReference>
<evidence type="ECO:0000256" key="4">
    <source>
        <dbReference type="RuleBase" id="RU003557"/>
    </source>
</evidence>
<keyword evidence="3 4" id="KW-0012">Acyltransferase</keyword>
<comment type="similarity">
    <text evidence="1 4">Belongs to the thiolase-like superfamily. Thiolase family.</text>
</comment>
<dbReference type="InterPro" id="IPR002155">
    <property type="entry name" value="Thiolase"/>
</dbReference>
<dbReference type="RefSeq" id="WP_260724032.1">
    <property type="nucleotide sequence ID" value="NZ_BAAABS010000052.1"/>
</dbReference>
<sequence>MELTEAVLIAARRTPVGRAGGAFDGISADRLLSAVIRACLRDARIEPHQVEQVVIGNAAGPGGNIARVGALAAGLPVTVPATSVDQQCSSALEAVNFAARLVQTGAARIVVAGGVESVSTAPWRQTRPRNRLEMPRLYTRARFTPEGMADPEMGVAAETLAQRYHVSRERQDEFAAESHRRAIRAQQLGTFAAEIAPLTGAEADVATDECPRPGLTVERLARLKPAFVPGGTVTAGNCCPLNDGASTVVVASAEVARGLGLQYALAFADSGVGAVDPAELGLAAVPACANLLARHPELSLADIEVIEFNEAFAAQTLACLDQLGIDPARVNRDGGAIALGHPYGASGAILTTRIFSQLVRTVNPRAGRTGLALMAAAGGVGAAALFRTVRLAASG</sequence>
<gene>
    <name evidence="7" type="ORF">Drose_26265</name>
</gene>
<dbReference type="InterPro" id="IPR020616">
    <property type="entry name" value="Thiolase_N"/>
</dbReference>
<evidence type="ECO:0000313" key="8">
    <source>
        <dbReference type="Proteomes" id="UP001058271"/>
    </source>
</evidence>
<dbReference type="PIRSF" id="PIRSF000429">
    <property type="entry name" value="Ac-CoA_Ac_transf"/>
    <property type="match status" value="1"/>
</dbReference>
<evidence type="ECO:0000256" key="3">
    <source>
        <dbReference type="ARBA" id="ARBA00023315"/>
    </source>
</evidence>
<evidence type="ECO:0000259" key="5">
    <source>
        <dbReference type="Pfam" id="PF00108"/>
    </source>
</evidence>
<evidence type="ECO:0000256" key="2">
    <source>
        <dbReference type="ARBA" id="ARBA00022679"/>
    </source>
</evidence>
<keyword evidence="2 4" id="KW-0808">Transferase</keyword>
<evidence type="ECO:0000313" key="7">
    <source>
        <dbReference type="EMBL" id="UWZ34699.1"/>
    </source>
</evidence>